<feature type="transmembrane region" description="Helical" evidence="1">
    <location>
        <begin position="228"/>
        <end position="245"/>
    </location>
</feature>
<dbReference type="PATRIC" id="fig|394096.3.peg.3155"/>
<dbReference type="InterPro" id="IPR017516">
    <property type="entry name" value="AbrB_dup"/>
</dbReference>
<feature type="transmembrane region" description="Helical" evidence="1">
    <location>
        <begin position="140"/>
        <end position="158"/>
    </location>
</feature>
<feature type="transmembrane region" description="Helical" evidence="1">
    <location>
        <begin position="52"/>
        <end position="73"/>
    </location>
</feature>
<dbReference type="PIRSF" id="PIRSF038991">
    <property type="entry name" value="Protein_AbrB"/>
    <property type="match status" value="1"/>
</dbReference>
<sequence length="345" mass="34942">MWSVTVASLLGAALAEGLHLPAGALLGGMLVALVGSVFASVRVPIPRALQMAAPAVLGAALCAAFRPSAWAALAEHWPIALLNVVAVVAIAQGVALVFARLSGLDVRTVTLGLMPGGASAMVVLSEELGADSRLVTLFQYVRLGVVILVAGAVGRWAIDTPQLPVASASALPGAPPPGLAWGVTLLVAAVGGWGGMRLRLPAGAFLGPLLVGVPLTALGIPVGALPPGLLALLMWVLGVRVGSQFDAEAVWRLRRVAVGALGGAVAVVGGCVLLAWAWSSLGGVDLLTTYFATSPGGADTMLAIALGTHASLPLVLSVQVGRLLLVFFVVPILFRRLSPGRRNPL</sequence>
<evidence type="ECO:0000313" key="3">
    <source>
        <dbReference type="Proteomes" id="UP000028725"/>
    </source>
</evidence>
<feature type="transmembrane region" description="Helical" evidence="1">
    <location>
        <begin position="203"/>
        <end position="222"/>
    </location>
</feature>
<keyword evidence="3" id="KW-1185">Reference proteome</keyword>
<dbReference type="InterPro" id="IPR007820">
    <property type="entry name" value="AbrB_fam"/>
</dbReference>
<name>A0A085WNE6_9BACT</name>
<dbReference type="GO" id="GO:0016020">
    <property type="term" value="C:membrane"/>
    <property type="evidence" value="ECO:0007669"/>
    <property type="project" value="InterPro"/>
</dbReference>
<feature type="transmembrane region" description="Helical" evidence="1">
    <location>
        <begin position="310"/>
        <end position="334"/>
    </location>
</feature>
<dbReference type="Pfam" id="PF05145">
    <property type="entry name" value="AbrB"/>
    <property type="match status" value="1"/>
</dbReference>
<accession>A0A085WNE6</accession>
<keyword evidence="1" id="KW-1133">Transmembrane helix</keyword>
<feature type="transmembrane region" description="Helical" evidence="1">
    <location>
        <begin position="25"/>
        <end position="45"/>
    </location>
</feature>
<gene>
    <name evidence="2" type="ORF">DB31_7111</name>
</gene>
<keyword evidence="1" id="KW-0472">Membrane</keyword>
<proteinExistence type="predicted"/>
<dbReference type="AlphaFoldDB" id="A0A085WNE6"/>
<dbReference type="GO" id="GO:0010468">
    <property type="term" value="P:regulation of gene expression"/>
    <property type="evidence" value="ECO:0007669"/>
    <property type="project" value="InterPro"/>
</dbReference>
<feature type="transmembrane region" description="Helical" evidence="1">
    <location>
        <begin position="257"/>
        <end position="278"/>
    </location>
</feature>
<protein>
    <submittedName>
        <fullName evidence="2">Putative ammonia monooxygenase</fullName>
    </submittedName>
</protein>
<dbReference type="PANTHER" id="PTHR38457:SF1">
    <property type="entry name" value="REGULATOR ABRB-RELATED"/>
    <property type="match status" value="1"/>
</dbReference>
<keyword evidence="2" id="KW-0560">Oxidoreductase</keyword>
<keyword evidence="1" id="KW-0812">Transmembrane</keyword>
<evidence type="ECO:0000256" key="1">
    <source>
        <dbReference type="SAM" id="Phobius"/>
    </source>
</evidence>
<comment type="caution">
    <text evidence="2">The sequence shown here is derived from an EMBL/GenBank/DDBJ whole genome shotgun (WGS) entry which is preliminary data.</text>
</comment>
<dbReference type="GO" id="GO:0004497">
    <property type="term" value="F:monooxygenase activity"/>
    <property type="evidence" value="ECO:0007669"/>
    <property type="project" value="UniProtKB-KW"/>
</dbReference>
<dbReference type="NCBIfam" id="TIGR03082">
    <property type="entry name" value="Gneg_AbrB_dup"/>
    <property type="match status" value="2"/>
</dbReference>
<dbReference type="Proteomes" id="UP000028725">
    <property type="component" value="Unassembled WGS sequence"/>
</dbReference>
<reference evidence="2 3" key="1">
    <citation type="submission" date="2014-04" db="EMBL/GenBank/DDBJ databases">
        <title>Genome assembly of Hyalangium minutum DSM 14724.</title>
        <authorList>
            <person name="Sharma G."/>
            <person name="Subramanian S."/>
        </authorList>
    </citation>
    <scope>NUCLEOTIDE SEQUENCE [LARGE SCALE GENOMIC DNA]</scope>
    <source>
        <strain evidence="2 3">DSM 14724</strain>
    </source>
</reference>
<organism evidence="2 3">
    <name type="scientific">Hyalangium minutum</name>
    <dbReference type="NCBI Taxonomy" id="394096"/>
    <lineage>
        <taxon>Bacteria</taxon>
        <taxon>Pseudomonadati</taxon>
        <taxon>Myxococcota</taxon>
        <taxon>Myxococcia</taxon>
        <taxon>Myxococcales</taxon>
        <taxon>Cystobacterineae</taxon>
        <taxon>Archangiaceae</taxon>
        <taxon>Hyalangium</taxon>
    </lineage>
</organism>
<feature type="transmembrane region" description="Helical" evidence="1">
    <location>
        <begin position="79"/>
        <end position="99"/>
    </location>
</feature>
<dbReference type="STRING" id="394096.DB31_7111"/>
<dbReference type="PANTHER" id="PTHR38457">
    <property type="entry name" value="REGULATOR ABRB-RELATED"/>
    <property type="match status" value="1"/>
</dbReference>
<feature type="transmembrane region" description="Helical" evidence="1">
    <location>
        <begin position="178"/>
        <end position="196"/>
    </location>
</feature>
<dbReference type="EMBL" id="JMCB01000005">
    <property type="protein sequence ID" value="KFE69209.1"/>
    <property type="molecule type" value="Genomic_DNA"/>
</dbReference>
<keyword evidence="2" id="KW-0503">Monooxygenase</keyword>
<evidence type="ECO:0000313" key="2">
    <source>
        <dbReference type="EMBL" id="KFE69209.1"/>
    </source>
</evidence>